<accession>A0A218MM61</accession>
<sequence length="121" mass="13156">MGIATRGQILKDSSKYLFFRDSATVYSCYPVNNLVGFTEDGSSATGLIVYFLPQDSHATGMFDFVELTVTNHEDAIKDIMDAINFSKKTVITVADDLNSDYLSSNISATDGMNASTTTSQN</sequence>
<organism evidence="1">
    <name type="scientific">uncultured virus</name>
    <dbReference type="NCBI Taxonomy" id="340016"/>
    <lineage>
        <taxon>Viruses</taxon>
        <taxon>environmental samples</taxon>
    </lineage>
</organism>
<dbReference type="EMBL" id="KY052831">
    <property type="protein sequence ID" value="ASF00372.1"/>
    <property type="molecule type" value="Genomic_DNA"/>
</dbReference>
<reference evidence="1" key="1">
    <citation type="submission" date="2016-10" db="EMBL/GenBank/DDBJ databases">
        <authorList>
            <person name="Varghese N."/>
        </authorList>
    </citation>
    <scope>NUCLEOTIDE SEQUENCE</scope>
</reference>
<protein>
    <submittedName>
        <fullName evidence="1">Uncharacterized protein</fullName>
    </submittedName>
</protein>
<name>A0A218MM61_9VIRU</name>
<evidence type="ECO:0000313" key="1">
    <source>
        <dbReference type="EMBL" id="ASF00372.1"/>
    </source>
</evidence>
<proteinExistence type="predicted"/>
<reference evidence="1" key="2">
    <citation type="journal article" date="2017" name="Nat. Commun.">
        <title>Single-virus genomics reveals hidden cosmopolitan and abundant viruses.</title>
        <authorList>
            <person name="Martinez-Hernandez F."/>
            <person name="Fornas O."/>
            <person name="Lluesma Gomez M."/>
            <person name="Bolduc B."/>
            <person name="de la Cruz Pena M.J."/>
            <person name="Martinez J.M."/>
            <person name="Anton J."/>
            <person name="Gasol J.M."/>
            <person name="Rosselli R."/>
            <person name="Rodriguez-Valera F."/>
            <person name="Sullivan M.B."/>
            <person name="Acinas S.G."/>
            <person name="Martinez-Garcia M."/>
        </authorList>
    </citation>
    <scope>NUCLEOTIDE SEQUENCE</scope>
</reference>